<evidence type="ECO:0000313" key="5">
    <source>
        <dbReference type="Proteomes" id="UP000265120"/>
    </source>
</evidence>
<dbReference type="AlphaFoldDB" id="A0A3P8UJA5"/>
<proteinExistence type="predicted"/>
<dbReference type="PANTHER" id="PTHR14911">
    <property type="entry name" value="THUMP DOMAIN-CONTAINING"/>
    <property type="match status" value="1"/>
</dbReference>
<dbReference type="Pfam" id="PF02926">
    <property type="entry name" value="THUMP"/>
    <property type="match status" value="1"/>
</dbReference>
<sequence length="303" mass="34062">MLNKVNVKGMESGRVRYYCTAGNGMEPFVIQEVTKRLSATDVSRMSGKVLFSSTSPFYKVTELKSAERLFLLVKHDPPLKLSSHISPAKVASVLQSKLLGDRSLWTEAVLTWSRLQGEVAERKSTDNQQCVGRGVREEEDEEGRRRKERIDEEWIAGEEGEKSESRRISRGEEGETLEQRRKRGMVLEKRCGDGVEDWGKKMKIGDLDKDSTVETNINVKTADRGDPHLQLSRTKEVSVSFRISCKCTGPVSHYFSSTQEVGKVIGLGLSRLLGWKVDLKNPQLEVHVSISEDHCLLGIPLTK</sequence>
<dbReference type="GeneTree" id="ENSGT00530000063557"/>
<dbReference type="SMART" id="SM00981">
    <property type="entry name" value="THUMP"/>
    <property type="match status" value="1"/>
</dbReference>
<dbReference type="PROSITE" id="PS51165">
    <property type="entry name" value="THUMP"/>
    <property type="match status" value="1"/>
</dbReference>
<accession>A0A3P8UJA5</accession>
<dbReference type="InParanoid" id="A0A3P8UJA5"/>
<dbReference type="PANTHER" id="PTHR14911:SF1">
    <property type="entry name" value="THUMP DOMAIN-CONTAINING PROTEIN 2"/>
    <property type="match status" value="1"/>
</dbReference>
<dbReference type="CDD" id="cd11715">
    <property type="entry name" value="THUMP_AdoMetMT"/>
    <property type="match status" value="1"/>
</dbReference>
<dbReference type="STRING" id="244447.ENSCSEP00000000711"/>
<feature type="compositionally biased region" description="Basic and acidic residues" evidence="2">
    <location>
        <begin position="142"/>
        <end position="152"/>
    </location>
</feature>
<dbReference type="GO" id="GO:0003723">
    <property type="term" value="F:RNA binding"/>
    <property type="evidence" value="ECO:0007669"/>
    <property type="project" value="UniProtKB-UniRule"/>
</dbReference>
<dbReference type="SUPFAM" id="SSF143437">
    <property type="entry name" value="THUMP domain-like"/>
    <property type="match status" value="1"/>
</dbReference>
<reference evidence="4" key="2">
    <citation type="submission" date="2025-08" db="UniProtKB">
        <authorList>
            <consortium name="Ensembl"/>
        </authorList>
    </citation>
    <scope>IDENTIFICATION</scope>
</reference>
<keyword evidence="1" id="KW-0694">RNA-binding</keyword>
<dbReference type="GO" id="GO:0016423">
    <property type="term" value="F:tRNA (guanine) methyltransferase activity"/>
    <property type="evidence" value="ECO:0007669"/>
    <property type="project" value="TreeGrafter"/>
</dbReference>
<reference evidence="4" key="3">
    <citation type="submission" date="2025-09" db="UniProtKB">
        <authorList>
            <consortium name="Ensembl"/>
        </authorList>
    </citation>
    <scope>IDENTIFICATION</scope>
</reference>
<feature type="domain" description="THUMP" evidence="3">
    <location>
        <begin position="185"/>
        <end position="301"/>
    </location>
</feature>
<dbReference type="GO" id="GO:0030488">
    <property type="term" value="P:tRNA methylation"/>
    <property type="evidence" value="ECO:0007669"/>
    <property type="project" value="TreeGrafter"/>
</dbReference>
<dbReference type="Ensembl" id="ENSCSET00000000739.1">
    <property type="protein sequence ID" value="ENSCSEP00000000711.1"/>
    <property type="gene ID" value="ENSCSEG00000000512.1"/>
</dbReference>
<dbReference type="Proteomes" id="UP000265120">
    <property type="component" value="Chromosome 12"/>
</dbReference>
<dbReference type="Gene3D" id="3.30.2130.30">
    <property type="match status" value="1"/>
</dbReference>
<dbReference type="InterPro" id="IPR004114">
    <property type="entry name" value="THUMP_dom"/>
</dbReference>
<feature type="region of interest" description="Disordered" evidence="2">
    <location>
        <begin position="123"/>
        <end position="181"/>
    </location>
</feature>
<name>A0A3P8UJA5_CYNSE</name>
<evidence type="ECO:0000313" key="4">
    <source>
        <dbReference type="Ensembl" id="ENSCSEP00000000711.1"/>
    </source>
</evidence>
<keyword evidence="5" id="KW-1185">Reference proteome</keyword>
<evidence type="ECO:0000259" key="3">
    <source>
        <dbReference type="PROSITE" id="PS51165"/>
    </source>
</evidence>
<organism evidence="4 5">
    <name type="scientific">Cynoglossus semilaevis</name>
    <name type="common">Tongue sole</name>
    <dbReference type="NCBI Taxonomy" id="244447"/>
    <lineage>
        <taxon>Eukaryota</taxon>
        <taxon>Metazoa</taxon>
        <taxon>Chordata</taxon>
        <taxon>Craniata</taxon>
        <taxon>Vertebrata</taxon>
        <taxon>Euteleostomi</taxon>
        <taxon>Actinopterygii</taxon>
        <taxon>Neopterygii</taxon>
        <taxon>Teleostei</taxon>
        <taxon>Neoteleostei</taxon>
        <taxon>Acanthomorphata</taxon>
        <taxon>Carangaria</taxon>
        <taxon>Pleuronectiformes</taxon>
        <taxon>Pleuronectoidei</taxon>
        <taxon>Cynoglossidae</taxon>
        <taxon>Cynoglossinae</taxon>
        <taxon>Cynoglossus</taxon>
    </lineage>
</organism>
<protein>
    <recommendedName>
        <fullName evidence="3">THUMP domain-containing protein</fullName>
    </recommendedName>
</protein>
<evidence type="ECO:0000256" key="2">
    <source>
        <dbReference type="SAM" id="MobiDB-lite"/>
    </source>
</evidence>
<evidence type="ECO:0000256" key="1">
    <source>
        <dbReference type="PROSITE-ProRule" id="PRU00529"/>
    </source>
</evidence>
<feature type="compositionally biased region" description="Basic and acidic residues" evidence="2">
    <location>
        <begin position="159"/>
        <end position="181"/>
    </location>
</feature>
<dbReference type="OMA" id="ERIDEEW"/>
<reference evidence="4 5" key="1">
    <citation type="journal article" date="2014" name="Nat. Genet.">
        <title>Whole-genome sequence of a flatfish provides insights into ZW sex chromosome evolution and adaptation to a benthic lifestyle.</title>
        <authorList>
            <person name="Chen S."/>
            <person name="Zhang G."/>
            <person name="Shao C."/>
            <person name="Huang Q."/>
            <person name="Liu G."/>
            <person name="Zhang P."/>
            <person name="Song W."/>
            <person name="An N."/>
            <person name="Chalopin D."/>
            <person name="Volff J.N."/>
            <person name="Hong Y."/>
            <person name="Li Q."/>
            <person name="Sha Z."/>
            <person name="Zhou H."/>
            <person name="Xie M."/>
            <person name="Yu Q."/>
            <person name="Liu Y."/>
            <person name="Xiang H."/>
            <person name="Wang N."/>
            <person name="Wu K."/>
            <person name="Yang C."/>
            <person name="Zhou Q."/>
            <person name="Liao X."/>
            <person name="Yang L."/>
            <person name="Hu Q."/>
            <person name="Zhang J."/>
            <person name="Meng L."/>
            <person name="Jin L."/>
            <person name="Tian Y."/>
            <person name="Lian J."/>
            <person name="Yang J."/>
            <person name="Miao G."/>
            <person name="Liu S."/>
            <person name="Liang Z."/>
            <person name="Yan F."/>
            <person name="Li Y."/>
            <person name="Sun B."/>
            <person name="Zhang H."/>
            <person name="Zhang J."/>
            <person name="Zhu Y."/>
            <person name="Du M."/>
            <person name="Zhao Y."/>
            <person name="Schartl M."/>
            <person name="Tang Q."/>
            <person name="Wang J."/>
        </authorList>
    </citation>
    <scope>NUCLEOTIDE SEQUENCE</scope>
</reference>